<gene>
    <name evidence="2" type="ORF">PECUL_23A037806</name>
</gene>
<evidence type="ECO:0000313" key="2">
    <source>
        <dbReference type="EMBL" id="CAH2251373.1"/>
    </source>
</evidence>
<accession>A0AAD1REZ7</accession>
<feature type="compositionally biased region" description="Polar residues" evidence="1">
    <location>
        <begin position="116"/>
        <end position="125"/>
    </location>
</feature>
<protein>
    <submittedName>
        <fullName evidence="2">Uncharacterized protein</fullName>
    </submittedName>
</protein>
<proteinExistence type="predicted"/>
<evidence type="ECO:0000256" key="1">
    <source>
        <dbReference type="SAM" id="MobiDB-lite"/>
    </source>
</evidence>
<reference evidence="2" key="1">
    <citation type="submission" date="2022-03" db="EMBL/GenBank/DDBJ databases">
        <authorList>
            <person name="Alioto T."/>
            <person name="Alioto T."/>
            <person name="Gomez Garrido J."/>
        </authorList>
    </citation>
    <scope>NUCLEOTIDE SEQUENCE</scope>
</reference>
<sequence length="125" mass="14216">MSGSKAVTAEEILHFYNGMEQQGKEWLRDRRPATLEEAAKLADEHYDSRLHEPTNYRTVARVEHSDNYCTSPRTDFRAPVPAGPIRYSGPPTNNPSDRPRPTCFRCKQPTHGKLPSQHTSDLPEL</sequence>
<keyword evidence="3" id="KW-1185">Reference proteome</keyword>
<evidence type="ECO:0000313" key="3">
    <source>
        <dbReference type="Proteomes" id="UP001295444"/>
    </source>
</evidence>
<dbReference type="EMBL" id="OW240913">
    <property type="protein sequence ID" value="CAH2251373.1"/>
    <property type="molecule type" value="Genomic_DNA"/>
</dbReference>
<dbReference type="Proteomes" id="UP001295444">
    <property type="component" value="Chromosome 02"/>
</dbReference>
<dbReference type="AlphaFoldDB" id="A0AAD1REZ7"/>
<name>A0AAD1REZ7_PELCU</name>
<feature type="region of interest" description="Disordered" evidence="1">
    <location>
        <begin position="67"/>
        <end position="125"/>
    </location>
</feature>
<organism evidence="2 3">
    <name type="scientific">Pelobates cultripes</name>
    <name type="common">Western spadefoot toad</name>
    <dbReference type="NCBI Taxonomy" id="61616"/>
    <lineage>
        <taxon>Eukaryota</taxon>
        <taxon>Metazoa</taxon>
        <taxon>Chordata</taxon>
        <taxon>Craniata</taxon>
        <taxon>Vertebrata</taxon>
        <taxon>Euteleostomi</taxon>
        <taxon>Amphibia</taxon>
        <taxon>Batrachia</taxon>
        <taxon>Anura</taxon>
        <taxon>Pelobatoidea</taxon>
        <taxon>Pelobatidae</taxon>
        <taxon>Pelobates</taxon>
    </lineage>
</organism>